<dbReference type="AlphaFoldDB" id="A0A1L4CX49"/>
<organism evidence="1 2">
    <name type="scientific">Silvanigrella aquatica</name>
    <dbReference type="NCBI Taxonomy" id="1915309"/>
    <lineage>
        <taxon>Bacteria</taxon>
        <taxon>Pseudomonadati</taxon>
        <taxon>Bdellovibrionota</taxon>
        <taxon>Oligoflexia</taxon>
        <taxon>Silvanigrellales</taxon>
        <taxon>Silvanigrellaceae</taxon>
        <taxon>Silvanigrella</taxon>
    </lineage>
</organism>
<dbReference type="OrthoDB" id="5293555at2"/>
<protein>
    <submittedName>
        <fullName evidence="1">Uncharacterized protein</fullName>
    </submittedName>
</protein>
<proteinExistence type="predicted"/>
<keyword evidence="2" id="KW-1185">Reference proteome</keyword>
<accession>A0A1L4CX49</accession>
<evidence type="ECO:0000313" key="1">
    <source>
        <dbReference type="EMBL" id="APJ02525.1"/>
    </source>
</evidence>
<dbReference type="EMBL" id="CP017834">
    <property type="protein sequence ID" value="APJ02525.1"/>
    <property type="molecule type" value="Genomic_DNA"/>
</dbReference>
<dbReference type="KEGG" id="saqi:AXG55_00680"/>
<gene>
    <name evidence="1" type="ORF">AXG55_00680</name>
</gene>
<name>A0A1L4CX49_9BACT</name>
<dbReference type="RefSeq" id="WP_148696233.1">
    <property type="nucleotide sequence ID" value="NZ_CP017834.1"/>
</dbReference>
<evidence type="ECO:0000313" key="2">
    <source>
        <dbReference type="Proteomes" id="UP000184731"/>
    </source>
</evidence>
<reference evidence="1 2" key="1">
    <citation type="submission" date="2016-10" db="EMBL/GenBank/DDBJ databases">
        <title>Silvanigrella aquatica sp. nov., isolated from a freshwater lake located in the Black Forest, Germany, description of Silvanigrellaceae fam. nov., Silvanigrellales ord. nov., reclassification of the order Bdellovibrionales in the class Oligoflexia, reclassification of the families Bacteriovoracaceae and Halobacteriovoraceae in the new order Bacteriovoracales ord. nov., and reclassification of the family Pseudobacteriovoracaceae in the order Oligoflexiales.</title>
        <authorList>
            <person name="Hahn M.W."/>
            <person name="Schmidt J."/>
            <person name="Koll U."/>
            <person name="Rohde M."/>
            <person name="Verbag S."/>
            <person name="Pitt A."/>
            <person name="Nakai R."/>
            <person name="Naganuma T."/>
            <person name="Lang E."/>
        </authorList>
    </citation>
    <scope>NUCLEOTIDE SEQUENCE [LARGE SCALE GENOMIC DNA]</scope>
    <source>
        <strain evidence="1 2">MWH-Nonnen-W8red</strain>
    </source>
</reference>
<dbReference type="Proteomes" id="UP000184731">
    <property type="component" value="Chromosome"/>
</dbReference>
<dbReference type="STRING" id="1915309.AXG55_00680"/>
<sequence length="165" mass="18979">MNSEKSAGKDSIKELYSESKHRIRLILAMLGRYAPDKPNSLPDDKSIATISNLINSIMSAAQFESENNYRNAIVDISNWMNCAFNKEYLEKNEALYPNPLYAVRKGGEILHSLLHRDLRRKQFSSEEDEMYRNYLTMISSLPDPRNKKLDQESVDGMIDDLLKTS</sequence>